<dbReference type="InterPro" id="IPR026875">
    <property type="entry name" value="PHydrolase_assoc_dom"/>
</dbReference>
<name>Q1N0R8_9GAMM</name>
<feature type="region of interest" description="Disordered" evidence="2">
    <location>
        <begin position="1"/>
        <end position="28"/>
    </location>
</feature>
<keyword evidence="5" id="KW-1185">Reference proteome</keyword>
<dbReference type="GO" id="GO:0008832">
    <property type="term" value="F:dGTPase activity"/>
    <property type="evidence" value="ECO:0007669"/>
    <property type="project" value="TreeGrafter"/>
</dbReference>
<dbReference type="SMART" id="SM00471">
    <property type="entry name" value="HDc"/>
    <property type="match status" value="1"/>
</dbReference>
<evidence type="ECO:0000313" key="5">
    <source>
        <dbReference type="Proteomes" id="UP000004263"/>
    </source>
</evidence>
<organism evidence="4 5">
    <name type="scientific">Bermanella marisrubri</name>
    <dbReference type="NCBI Taxonomy" id="207949"/>
    <lineage>
        <taxon>Bacteria</taxon>
        <taxon>Pseudomonadati</taxon>
        <taxon>Pseudomonadota</taxon>
        <taxon>Gammaproteobacteria</taxon>
        <taxon>Oceanospirillales</taxon>
        <taxon>Oceanospirillaceae</taxon>
        <taxon>Bermanella</taxon>
    </lineage>
</organism>
<dbReference type="GO" id="GO:0006203">
    <property type="term" value="P:dGTP catabolic process"/>
    <property type="evidence" value="ECO:0007669"/>
    <property type="project" value="TreeGrafter"/>
</dbReference>
<dbReference type="PROSITE" id="PS51831">
    <property type="entry name" value="HD"/>
    <property type="match status" value="1"/>
</dbReference>
<dbReference type="RefSeq" id="WP_007016366.1">
    <property type="nucleotide sequence ID" value="NZ_AAQH01000013.1"/>
</dbReference>
<reference evidence="4 5" key="1">
    <citation type="submission" date="2006-03" db="EMBL/GenBank/DDBJ databases">
        <authorList>
            <person name="Pinhassi J."/>
            <person name="Pedros-Alio C."/>
            <person name="Ferriera S."/>
            <person name="Johnson J."/>
            <person name="Kravitz S."/>
            <person name="Halpern A."/>
            <person name="Remington K."/>
            <person name="Beeson K."/>
            <person name="Tran B."/>
            <person name="Rogers Y.-H."/>
            <person name="Friedman R."/>
            <person name="Venter J.C."/>
        </authorList>
    </citation>
    <scope>NUCLEOTIDE SEQUENCE [LARGE SCALE GENOMIC DNA]</scope>
    <source>
        <strain evidence="4 5">RED65</strain>
    </source>
</reference>
<feature type="domain" description="HD" evidence="3">
    <location>
        <begin position="61"/>
        <end position="244"/>
    </location>
</feature>
<sequence>MTWQQLLQSKRFGKQESQDTSASRTPFHKDHDRVVFSSSFRRLERKTQVHPLSDNDHIHTRLTHSLEVSCVGRSLGTLVGEGLEEKLPAGVSPADVGAIVQAACLAHDIGNPPFGHTGEDAIRHWFRDVSNAHFLDGLDPLEIKDFQTFEGNAQGFRILTQLEHHRFDGGMRLTYATLGTFLKYPWTSDFEHPEKKGKFGVYQSESDFLKQIAATVGLPELEPGRYARHPLVYLMEAADDICYAIIDLEDGVEMDLLSYGEVESLLLDLLGNEVPDYYFDTTEQDPVRRRLGILRGKAIDIMVRDVASAFIAHESELLDGKLAGDLIDCCSKDVRQCITGAKNLARNKIFKDPKKALVEIGAYTTLGSLLDSFLTAANEVVEGGPISYKAQRILELIGRHAPQVGWDKYRAYLRVVDYIAGMTDNYAVELAQAIRGLRR</sequence>
<dbReference type="STRING" id="207949.RED65_05244"/>
<dbReference type="Pfam" id="PF13286">
    <property type="entry name" value="HD_assoc"/>
    <property type="match status" value="1"/>
</dbReference>
<dbReference type="InterPro" id="IPR003607">
    <property type="entry name" value="HD/PDEase_dom"/>
</dbReference>
<dbReference type="PANTHER" id="PTHR11373:SF40">
    <property type="entry name" value="DEOXYGUANOSINETRIPHOSPHATE TRIPHOSPHOHYDROLASE-LIKE PROTEIN 2"/>
    <property type="match status" value="1"/>
</dbReference>
<dbReference type="EMBL" id="AAQH01000013">
    <property type="protein sequence ID" value="EAT11765.1"/>
    <property type="molecule type" value="Genomic_DNA"/>
</dbReference>
<keyword evidence="1 4" id="KW-0378">Hydrolase</keyword>
<dbReference type="PANTHER" id="PTHR11373">
    <property type="entry name" value="DEOXYNUCLEOSIDE TRIPHOSPHATE TRIPHOSPHOHYDROLASE"/>
    <property type="match status" value="1"/>
</dbReference>
<dbReference type="Gene3D" id="1.10.3210.10">
    <property type="entry name" value="Hypothetical protein af1432"/>
    <property type="match status" value="1"/>
</dbReference>
<gene>
    <name evidence="4" type="ORF">RED65_05244</name>
</gene>
<dbReference type="Pfam" id="PF01966">
    <property type="entry name" value="HD"/>
    <property type="match status" value="1"/>
</dbReference>
<evidence type="ECO:0000256" key="2">
    <source>
        <dbReference type="SAM" id="MobiDB-lite"/>
    </source>
</evidence>
<dbReference type="NCBIfam" id="TIGR01353">
    <property type="entry name" value="dGTP_triPase"/>
    <property type="match status" value="1"/>
</dbReference>
<protein>
    <submittedName>
        <fullName evidence="4">Deoxyguanosinetriphosphate triphosphohydrolase</fullName>
    </submittedName>
</protein>
<dbReference type="Proteomes" id="UP000004263">
    <property type="component" value="Unassembled WGS sequence"/>
</dbReference>
<dbReference type="InterPro" id="IPR050135">
    <property type="entry name" value="dGTPase-like"/>
</dbReference>
<dbReference type="CDD" id="cd00077">
    <property type="entry name" value="HDc"/>
    <property type="match status" value="1"/>
</dbReference>
<dbReference type="Gene3D" id="1.10.3410.10">
    <property type="entry name" value="putative deoxyguanosinetriphosphate triphosphohydrolase like domain"/>
    <property type="match status" value="1"/>
</dbReference>
<comment type="caution">
    <text evidence="4">The sequence shown here is derived from an EMBL/GenBank/DDBJ whole genome shotgun (WGS) entry which is preliminary data.</text>
</comment>
<dbReference type="SUPFAM" id="SSF109604">
    <property type="entry name" value="HD-domain/PDEase-like"/>
    <property type="match status" value="1"/>
</dbReference>
<evidence type="ECO:0000313" key="4">
    <source>
        <dbReference type="EMBL" id="EAT11765.1"/>
    </source>
</evidence>
<evidence type="ECO:0000256" key="1">
    <source>
        <dbReference type="ARBA" id="ARBA00022801"/>
    </source>
</evidence>
<evidence type="ECO:0000259" key="3">
    <source>
        <dbReference type="PROSITE" id="PS51831"/>
    </source>
</evidence>
<accession>Q1N0R8</accession>
<dbReference type="InterPro" id="IPR006261">
    <property type="entry name" value="dGTPase"/>
</dbReference>
<dbReference type="HOGENOM" id="CLU_028163_2_0_6"/>
<dbReference type="OrthoDB" id="9803619at2"/>
<dbReference type="InterPro" id="IPR027432">
    <property type="entry name" value="dGTP_triphosphohydrolase_C"/>
</dbReference>
<proteinExistence type="predicted"/>
<dbReference type="InterPro" id="IPR006674">
    <property type="entry name" value="HD_domain"/>
</dbReference>
<dbReference type="Gene3D" id="1.10.3550.10">
    <property type="entry name" value="eoxyguanosinetriphosphate triphosphohydrolase domain-like"/>
    <property type="match status" value="1"/>
</dbReference>
<dbReference type="AlphaFoldDB" id="Q1N0R8"/>
<dbReference type="NCBIfam" id="NF002205">
    <property type="entry name" value="PRK01096.1"/>
    <property type="match status" value="1"/>
</dbReference>
<dbReference type="InterPro" id="IPR023293">
    <property type="entry name" value="dGTP_triP_hydro_central_sf"/>
</dbReference>